<dbReference type="EMBL" id="JARIHO010000088">
    <property type="protein sequence ID" value="KAJ7307664.1"/>
    <property type="molecule type" value="Genomic_DNA"/>
</dbReference>
<keyword evidence="1" id="KW-0472">Membrane</keyword>
<organism evidence="2 3">
    <name type="scientific">Mycena albidolilacea</name>
    <dbReference type="NCBI Taxonomy" id="1033008"/>
    <lineage>
        <taxon>Eukaryota</taxon>
        <taxon>Fungi</taxon>
        <taxon>Dikarya</taxon>
        <taxon>Basidiomycota</taxon>
        <taxon>Agaricomycotina</taxon>
        <taxon>Agaricomycetes</taxon>
        <taxon>Agaricomycetidae</taxon>
        <taxon>Agaricales</taxon>
        <taxon>Marasmiineae</taxon>
        <taxon>Mycenaceae</taxon>
        <taxon>Mycena</taxon>
    </lineage>
</organism>
<proteinExistence type="predicted"/>
<sequence>MYTDTSLWLKKSNNYLRRKRSRRALERGGFLCVGFGGGAFGFGFGLEGCRSAEVEKPRHSREEGDKRIEITFKIAPTGAARLHSRKRMKLQGVSKSNQLEERHVDISTSRLVGINKIED</sequence>
<evidence type="ECO:0000313" key="3">
    <source>
        <dbReference type="Proteomes" id="UP001218218"/>
    </source>
</evidence>
<gene>
    <name evidence="2" type="ORF">DFH08DRAFT_824192</name>
</gene>
<evidence type="ECO:0000256" key="1">
    <source>
        <dbReference type="SAM" id="Phobius"/>
    </source>
</evidence>
<feature type="transmembrane region" description="Helical" evidence="1">
    <location>
        <begin position="28"/>
        <end position="46"/>
    </location>
</feature>
<reference evidence="2" key="1">
    <citation type="submission" date="2023-03" db="EMBL/GenBank/DDBJ databases">
        <title>Massive genome expansion in bonnet fungi (Mycena s.s.) driven by repeated elements and novel gene families across ecological guilds.</title>
        <authorList>
            <consortium name="Lawrence Berkeley National Laboratory"/>
            <person name="Harder C.B."/>
            <person name="Miyauchi S."/>
            <person name="Viragh M."/>
            <person name="Kuo A."/>
            <person name="Thoen E."/>
            <person name="Andreopoulos B."/>
            <person name="Lu D."/>
            <person name="Skrede I."/>
            <person name="Drula E."/>
            <person name="Henrissat B."/>
            <person name="Morin E."/>
            <person name="Kohler A."/>
            <person name="Barry K."/>
            <person name="LaButti K."/>
            <person name="Morin E."/>
            <person name="Salamov A."/>
            <person name="Lipzen A."/>
            <person name="Mereny Z."/>
            <person name="Hegedus B."/>
            <person name="Baldrian P."/>
            <person name="Stursova M."/>
            <person name="Weitz H."/>
            <person name="Taylor A."/>
            <person name="Grigoriev I.V."/>
            <person name="Nagy L.G."/>
            <person name="Martin F."/>
            <person name="Kauserud H."/>
        </authorList>
    </citation>
    <scope>NUCLEOTIDE SEQUENCE</scope>
    <source>
        <strain evidence="2">CBHHK002</strain>
    </source>
</reference>
<keyword evidence="3" id="KW-1185">Reference proteome</keyword>
<keyword evidence="1" id="KW-1133">Transmembrane helix</keyword>
<name>A0AAD6Z571_9AGAR</name>
<dbReference type="Proteomes" id="UP001218218">
    <property type="component" value="Unassembled WGS sequence"/>
</dbReference>
<evidence type="ECO:0000313" key="2">
    <source>
        <dbReference type="EMBL" id="KAJ7307664.1"/>
    </source>
</evidence>
<keyword evidence="1" id="KW-0812">Transmembrane</keyword>
<dbReference type="AlphaFoldDB" id="A0AAD6Z571"/>
<protein>
    <submittedName>
        <fullName evidence="2">Uncharacterized protein</fullName>
    </submittedName>
</protein>
<accession>A0AAD6Z571</accession>
<comment type="caution">
    <text evidence="2">The sequence shown here is derived from an EMBL/GenBank/DDBJ whole genome shotgun (WGS) entry which is preliminary data.</text>
</comment>